<keyword evidence="2" id="KW-1185">Reference proteome</keyword>
<protein>
    <submittedName>
        <fullName evidence="1">Predicted protein</fullName>
    </submittedName>
</protein>
<dbReference type="RefSeq" id="XP_001884790.1">
    <property type="nucleotide sequence ID" value="XM_001884755.1"/>
</dbReference>
<reference evidence="1 2" key="1">
    <citation type="journal article" date="2008" name="Nature">
        <title>The genome of Laccaria bicolor provides insights into mycorrhizal symbiosis.</title>
        <authorList>
            <person name="Martin F."/>
            <person name="Aerts A."/>
            <person name="Ahren D."/>
            <person name="Brun A."/>
            <person name="Danchin E.G.J."/>
            <person name="Duchaussoy F."/>
            <person name="Gibon J."/>
            <person name="Kohler A."/>
            <person name="Lindquist E."/>
            <person name="Pereda V."/>
            <person name="Salamov A."/>
            <person name="Shapiro H.J."/>
            <person name="Wuyts J."/>
            <person name="Blaudez D."/>
            <person name="Buee M."/>
            <person name="Brokstein P."/>
            <person name="Canbaeck B."/>
            <person name="Cohen D."/>
            <person name="Courty P.E."/>
            <person name="Coutinho P.M."/>
            <person name="Delaruelle C."/>
            <person name="Detter J.C."/>
            <person name="Deveau A."/>
            <person name="DiFazio S."/>
            <person name="Duplessis S."/>
            <person name="Fraissinet-Tachet L."/>
            <person name="Lucic E."/>
            <person name="Frey-Klett P."/>
            <person name="Fourrey C."/>
            <person name="Feussner I."/>
            <person name="Gay G."/>
            <person name="Grimwood J."/>
            <person name="Hoegger P.J."/>
            <person name="Jain P."/>
            <person name="Kilaru S."/>
            <person name="Labbe J."/>
            <person name="Lin Y.C."/>
            <person name="Legue V."/>
            <person name="Le Tacon F."/>
            <person name="Marmeisse R."/>
            <person name="Melayah D."/>
            <person name="Montanini B."/>
            <person name="Muratet M."/>
            <person name="Nehls U."/>
            <person name="Niculita-Hirzel H."/>
            <person name="Oudot-Le Secq M.P."/>
            <person name="Peter M."/>
            <person name="Quesneville H."/>
            <person name="Rajashekar B."/>
            <person name="Reich M."/>
            <person name="Rouhier N."/>
            <person name="Schmutz J."/>
            <person name="Yin T."/>
            <person name="Chalot M."/>
            <person name="Henrissat B."/>
            <person name="Kuees U."/>
            <person name="Lucas S."/>
            <person name="Van de Peer Y."/>
            <person name="Podila G.K."/>
            <person name="Polle A."/>
            <person name="Pukkila P.J."/>
            <person name="Richardson P.M."/>
            <person name="Rouze P."/>
            <person name="Sanders I.R."/>
            <person name="Stajich J.E."/>
            <person name="Tunlid A."/>
            <person name="Tuskan G."/>
            <person name="Grigoriev I.V."/>
        </authorList>
    </citation>
    <scope>NUCLEOTIDE SEQUENCE [LARGE SCALE GENOMIC DNA]</scope>
    <source>
        <strain evidence="2">S238N-H82 / ATCC MYA-4686</strain>
    </source>
</reference>
<dbReference type="KEGG" id="lbc:LACBIDRAFT_330437"/>
<accession>B0DLA9</accession>
<sequence length="413" mass="46638">FNVQRSTLASSMASSKGRNWPITKRKSKFLPSSSPILKLEANLVNDWRFRIIRSSFQTTGTGGTYTSVGSLNIPTTGSEPPSVIVAPSRRPRNRVNTQNDISPSGQRASVQLQGLRQPAQHAIWGSRVNQNDADLAIYSADNVIFRIHSKNLEVNTGAFPPFGSFPSDEAVHLSESGTTLELLFQFIYPERHPTLEQLGFAELSQLSEAVEKYEVFPAMFVCHYRMGKFLSTNPLELMIYAGRHFYEDYLDDAAPRLMGGDLKDATRRMPEPVYDAWCRYYELWEQVHQKVLNFNIIDEPQCYCSKGLSRRLLRELGTGLKAMSELDRVFAIDREGCGQCVLACDIWEEDAKDLVAKIPRFSTLFKWCPTMRIGMMQDNEVSHAEASVDGSIHLSVLELTTRNQHEKDEEGLA</sequence>
<proteinExistence type="predicted"/>
<gene>
    <name evidence="1" type="ORF">LACBIDRAFT_330437</name>
</gene>
<dbReference type="STRING" id="486041.B0DLA9"/>
<dbReference type="AlphaFoldDB" id="B0DLA9"/>
<name>B0DLA9_LACBS</name>
<dbReference type="Proteomes" id="UP000001194">
    <property type="component" value="Unassembled WGS sequence"/>
</dbReference>
<dbReference type="OrthoDB" id="3184970at2759"/>
<evidence type="ECO:0000313" key="1">
    <source>
        <dbReference type="EMBL" id="EDR04618.1"/>
    </source>
</evidence>
<dbReference type="GeneID" id="6080475"/>
<evidence type="ECO:0000313" key="2">
    <source>
        <dbReference type="Proteomes" id="UP000001194"/>
    </source>
</evidence>
<dbReference type="InParanoid" id="B0DLA9"/>
<dbReference type="HOGENOM" id="CLU_666595_0_0_1"/>
<organism evidence="2">
    <name type="scientific">Laccaria bicolor (strain S238N-H82 / ATCC MYA-4686)</name>
    <name type="common">Bicoloured deceiver</name>
    <name type="synonym">Laccaria laccata var. bicolor</name>
    <dbReference type="NCBI Taxonomy" id="486041"/>
    <lineage>
        <taxon>Eukaryota</taxon>
        <taxon>Fungi</taxon>
        <taxon>Dikarya</taxon>
        <taxon>Basidiomycota</taxon>
        <taxon>Agaricomycotina</taxon>
        <taxon>Agaricomycetes</taxon>
        <taxon>Agaricomycetidae</taxon>
        <taxon>Agaricales</taxon>
        <taxon>Agaricineae</taxon>
        <taxon>Hydnangiaceae</taxon>
        <taxon>Laccaria</taxon>
    </lineage>
</organism>
<dbReference type="EMBL" id="DS547117">
    <property type="protein sequence ID" value="EDR04618.1"/>
    <property type="molecule type" value="Genomic_DNA"/>
</dbReference>
<feature type="non-terminal residue" evidence="1">
    <location>
        <position position="1"/>
    </location>
</feature>